<keyword evidence="7 8" id="KW-0472">Membrane</keyword>
<feature type="transmembrane region" description="Helical" evidence="8">
    <location>
        <begin position="303"/>
        <end position="324"/>
    </location>
</feature>
<feature type="transmembrane region" description="Helical" evidence="8">
    <location>
        <begin position="392"/>
        <end position="413"/>
    </location>
</feature>
<keyword evidence="11" id="KW-1185">Reference proteome</keyword>
<dbReference type="InterPro" id="IPR011701">
    <property type="entry name" value="MFS"/>
</dbReference>
<evidence type="ECO:0000256" key="3">
    <source>
        <dbReference type="ARBA" id="ARBA00022448"/>
    </source>
</evidence>
<feature type="transmembrane region" description="Helical" evidence="8">
    <location>
        <begin position="330"/>
        <end position="355"/>
    </location>
</feature>
<feature type="domain" description="Major facilitator superfamily (MFS) profile" evidence="9">
    <location>
        <begin position="33"/>
        <end position="418"/>
    </location>
</feature>
<keyword evidence="6 8" id="KW-1133">Transmembrane helix</keyword>
<feature type="transmembrane region" description="Helical" evidence="8">
    <location>
        <begin position="157"/>
        <end position="179"/>
    </location>
</feature>
<dbReference type="Proteomes" id="UP001370299">
    <property type="component" value="Unassembled WGS sequence"/>
</dbReference>
<dbReference type="NCBIfam" id="TIGR00710">
    <property type="entry name" value="efflux_Bcr_CflA"/>
    <property type="match status" value="1"/>
</dbReference>
<dbReference type="InterPro" id="IPR020846">
    <property type="entry name" value="MFS_dom"/>
</dbReference>
<name>A0ABU8YBQ8_9MICO</name>
<feature type="transmembrane region" description="Helical" evidence="8">
    <location>
        <begin position="99"/>
        <end position="118"/>
    </location>
</feature>
<dbReference type="SUPFAM" id="SSF103473">
    <property type="entry name" value="MFS general substrate transporter"/>
    <property type="match status" value="1"/>
</dbReference>
<sequence length="420" mass="42383">MSYAFITMTTDTGTIRAHVATPTTRQQGITTPLLLVLGLLSAVAPFATDLYLPAFPQMTTELGASATTVQLTLTAFLVGVTAGQLVFGPLSDRFGRVPPLIAGAALCVLASVAAVLAPNIGVLIAARLLQGLGGAAGMVISRAVISDLATGKPAARAFSLMMIVGGVAPVVAPLLGGLLTGPIGWRGLLSIVLGLSVVMLVAVLAVIRETHLKAHRDVLREERKGSGSPLRALRSRTFLGYIAVFGFAFAVMMAYISASPFLYQDMIGLGTVGYGLAFGLNALALMGVSIVSAKLTETRSVTGVLSLGIALVFASTVVFALLVVFSAPVFWLAVPLFTAVGSLGLVLGNATALALGAVPAAAGSASAVLGALQFGLAALVSPLVSIGGSATAAPLAVVMLASAVVAVVALLVARGRTRLA</sequence>
<evidence type="ECO:0000259" key="9">
    <source>
        <dbReference type="PROSITE" id="PS50850"/>
    </source>
</evidence>
<keyword evidence="5 8" id="KW-0812">Transmembrane</keyword>
<feature type="transmembrane region" description="Helical" evidence="8">
    <location>
        <begin position="33"/>
        <end position="52"/>
    </location>
</feature>
<feature type="transmembrane region" description="Helical" evidence="8">
    <location>
        <begin position="124"/>
        <end position="145"/>
    </location>
</feature>
<comment type="caution">
    <text evidence="10">The sequence shown here is derived from an EMBL/GenBank/DDBJ whole genome shotgun (WGS) entry which is preliminary data.</text>
</comment>
<feature type="transmembrane region" description="Helical" evidence="8">
    <location>
        <begin position="268"/>
        <end position="291"/>
    </location>
</feature>
<evidence type="ECO:0000256" key="8">
    <source>
        <dbReference type="SAM" id="Phobius"/>
    </source>
</evidence>
<comment type="subcellular location">
    <subcellularLocation>
        <location evidence="1">Cell membrane</location>
        <topology evidence="1">Multi-pass membrane protein</topology>
    </subcellularLocation>
</comment>
<evidence type="ECO:0000256" key="7">
    <source>
        <dbReference type="ARBA" id="ARBA00023136"/>
    </source>
</evidence>
<dbReference type="PANTHER" id="PTHR23502:SF132">
    <property type="entry name" value="POLYAMINE TRANSPORTER 2-RELATED"/>
    <property type="match status" value="1"/>
</dbReference>
<feature type="transmembrane region" description="Helical" evidence="8">
    <location>
        <begin position="238"/>
        <end position="256"/>
    </location>
</feature>
<evidence type="ECO:0000256" key="2">
    <source>
        <dbReference type="ARBA" id="ARBA00006236"/>
    </source>
</evidence>
<dbReference type="Pfam" id="PF07690">
    <property type="entry name" value="MFS_1"/>
    <property type="match status" value="1"/>
</dbReference>
<evidence type="ECO:0000313" key="11">
    <source>
        <dbReference type="Proteomes" id="UP001370299"/>
    </source>
</evidence>
<feature type="transmembrane region" description="Helical" evidence="8">
    <location>
        <begin position="64"/>
        <end position="87"/>
    </location>
</feature>
<evidence type="ECO:0000256" key="5">
    <source>
        <dbReference type="ARBA" id="ARBA00022692"/>
    </source>
</evidence>
<organism evidence="10 11">
    <name type="scientific">Curtobacterium citreum</name>
    <dbReference type="NCBI Taxonomy" id="2036"/>
    <lineage>
        <taxon>Bacteria</taxon>
        <taxon>Bacillati</taxon>
        <taxon>Actinomycetota</taxon>
        <taxon>Actinomycetes</taxon>
        <taxon>Micrococcales</taxon>
        <taxon>Microbacteriaceae</taxon>
        <taxon>Curtobacterium</taxon>
    </lineage>
</organism>
<evidence type="ECO:0000256" key="6">
    <source>
        <dbReference type="ARBA" id="ARBA00022989"/>
    </source>
</evidence>
<comment type="similarity">
    <text evidence="2">Belongs to the major facilitator superfamily. Bcr/CmlA family.</text>
</comment>
<reference evidence="10 11" key="1">
    <citation type="submission" date="2024-03" db="EMBL/GenBank/DDBJ databases">
        <title>Whole genomes of four grape xylem sap localized bacterial endophytes.</title>
        <authorList>
            <person name="Kumar G."/>
            <person name="Savka M.A."/>
        </authorList>
    </citation>
    <scope>NUCLEOTIDE SEQUENCE [LARGE SCALE GENOMIC DNA]</scope>
    <source>
        <strain evidence="10 11">RIT_GXS8</strain>
    </source>
</reference>
<dbReference type="EMBL" id="JBBLYY010000047">
    <property type="protein sequence ID" value="MEK0171753.1"/>
    <property type="molecule type" value="Genomic_DNA"/>
</dbReference>
<evidence type="ECO:0000256" key="4">
    <source>
        <dbReference type="ARBA" id="ARBA00022475"/>
    </source>
</evidence>
<protein>
    <submittedName>
        <fullName evidence="10">Multidrug effflux MFS transporter</fullName>
    </submittedName>
</protein>
<evidence type="ECO:0000256" key="1">
    <source>
        <dbReference type="ARBA" id="ARBA00004651"/>
    </source>
</evidence>
<dbReference type="PROSITE" id="PS50850">
    <property type="entry name" value="MFS"/>
    <property type="match status" value="1"/>
</dbReference>
<proteinExistence type="inferred from homology"/>
<dbReference type="CDD" id="cd17320">
    <property type="entry name" value="MFS_MdfA_MDR_like"/>
    <property type="match status" value="1"/>
</dbReference>
<feature type="transmembrane region" description="Helical" evidence="8">
    <location>
        <begin position="185"/>
        <end position="207"/>
    </location>
</feature>
<dbReference type="InterPro" id="IPR036259">
    <property type="entry name" value="MFS_trans_sf"/>
</dbReference>
<keyword evidence="4" id="KW-1003">Cell membrane</keyword>
<keyword evidence="3" id="KW-0813">Transport</keyword>
<dbReference type="InterPro" id="IPR004812">
    <property type="entry name" value="Efflux_drug-R_Bcr/CmlA"/>
</dbReference>
<dbReference type="PANTHER" id="PTHR23502">
    <property type="entry name" value="MAJOR FACILITATOR SUPERFAMILY"/>
    <property type="match status" value="1"/>
</dbReference>
<evidence type="ECO:0000313" key="10">
    <source>
        <dbReference type="EMBL" id="MEK0171753.1"/>
    </source>
</evidence>
<dbReference type="Gene3D" id="1.20.1720.10">
    <property type="entry name" value="Multidrug resistance protein D"/>
    <property type="match status" value="1"/>
</dbReference>
<accession>A0ABU8YBQ8</accession>
<gene>
    <name evidence="10" type="ORF">WMN62_09745</name>
</gene>